<dbReference type="OrthoDB" id="119067at2759"/>
<feature type="transmembrane region" description="Helical" evidence="5">
    <location>
        <begin position="519"/>
        <end position="541"/>
    </location>
</feature>
<dbReference type="InterPro" id="IPR006153">
    <property type="entry name" value="Cation/H_exchanger_TM"/>
</dbReference>
<feature type="transmembrane region" description="Helical" evidence="5">
    <location>
        <begin position="675"/>
        <end position="695"/>
    </location>
</feature>
<organism evidence="8 9">
    <name type="scientific">Saprolegnia diclina (strain VS20)</name>
    <dbReference type="NCBI Taxonomy" id="1156394"/>
    <lineage>
        <taxon>Eukaryota</taxon>
        <taxon>Sar</taxon>
        <taxon>Stramenopiles</taxon>
        <taxon>Oomycota</taxon>
        <taxon>Saprolegniomycetes</taxon>
        <taxon>Saprolegniales</taxon>
        <taxon>Saprolegniaceae</taxon>
        <taxon>Saprolegnia</taxon>
    </lineage>
</organism>
<dbReference type="PANTHER" id="PTHR43021:SF2">
    <property type="entry name" value="CATION_H+ EXCHANGER DOMAIN-CONTAINING PROTEIN"/>
    <property type="match status" value="1"/>
</dbReference>
<proteinExistence type="predicted"/>
<dbReference type="Pfam" id="PF00999">
    <property type="entry name" value="Na_H_Exchanger"/>
    <property type="match status" value="1"/>
</dbReference>
<dbReference type="RefSeq" id="XP_008613309.1">
    <property type="nucleotide sequence ID" value="XM_008615087.1"/>
</dbReference>
<feature type="transmembrane region" description="Helical" evidence="5">
    <location>
        <begin position="750"/>
        <end position="773"/>
    </location>
</feature>
<evidence type="ECO:0000256" key="2">
    <source>
        <dbReference type="ARBA" id="ARBA00022692"/>
    </source>
</evidence>
<dbReference type="eggNOG" id="ENOG502QRM4">
    <property type="taxonomic scope" value="Eukaryota"/>
</dbReference>
<keyword evidence="4 5" id="KW-0472">Membrane</keyword>
<sequence>MADQHTSSRPVARRRRRRMGRWLLLLALALPPATATLLDKDLALSCTPLQKNQVTPTNNYCGVDMRLAFAVPVDLPRDAAPTNLTSSCTLNQIPLPNTTLALDAASSWKLHVGYTVQLGDPDSEPGMTRIQCKVMAKGVSTPIATVDDTVPMAIYAYPPEVDAVEIVVPKAAPTSAPVATPSDDAAATPAPTPAPAIGIDQTVAFSLVTKSNHDVAGKCNLQPIGHTIDIRASKGSYVVAKGDPFVLAGGMSYQCNVTDDAGNVASARGVVTSHGVLVDGTLPILESIFMVFSSEVPAKIGSLVTISLQAANRTSGYFGNCTVNGVGGIELSETSDAHGGLYMAKYLVNAGDRDIPINGTLPLECRVANDAGNTYVFTADPKLDFSIDANRPTISATTLLFSSDDPAHVDSVIEVQIRTSHETTALTVHKDDCEINNATVAKSFTRSGLDTYLLTYVLGKEDSMWKPGKLPINCALQDAGGNVVVVDAFTDGNTLFARELKPYEFDPTKDFAAYLPDRLALLSFIIVAIASHTIANFFPFVGLPRITGYLATGIVAGPYVLGLITANETLQMRFVDEVSLAYIGLAAGAKLHWSEMRRKLKSIMCVTIWLTFFEYIVGTLTIIVLANHLVFLQSTTSTERYAISMLAGCMMIARSPSSALAVIEETGSQGHFTTFLFSVTVLCDVVVIVLFNVNNMITEAFLSNKSVSSASVFELIGEMAISIGVGVVAAKVISYVVLWRTPRVRRKSRLYILLRLCKQAVILLFGFSLFVLGHLCRPWLEPLMCCMVAGATLYNWNPTSNREELSLLLKNMADFVYVGFFTLTGASLELDMLVKALAVSLVLCITRIVAIFLGAYVGGTIAKENPMHNKVSWMGYITQAGVTLGLAKKIQLLYPGWGSYFATMIVSVVIFNQLLGPPLLRMVLRYVGDCRQKENGKVDGLRSLIIGDDKRLVVVNSAKRRMKNCGWEPFSFCMAMQDAEDAVEMNAQLKEALKIHEPLDVVVVMMSSDVLNFRVVRSLAHICTKLKRIKILRIVVNVVGDDGEAGWASRFASMPTHEEHGDAIDVVVVDRHEATDMLIELAACGKLINQKEILSPRADTHDEDEDEDSDECNVKIKVSLSTKMRQMLWV</sequence>
<feature type="chain" id="PRO_5004570138" description="Cation/H+ exchanger transmembrane domain-containing protein" evidence="6">
    <location>
        <begin position="36"/>
        <end position="1130"/>
    </location>
</feature>
<feature type="transmembrane region" description="Helical" evidence="5">
    <location>
        <begin position="897"/>
        <end position="915"/>
    </location>
</feature>
<evidence type="ECO:0000256" key="4">
    <source>
        <dbReference type="ARBA" id="ARBA00023136"/>
    </source>
</evidence>
<protein>
    <recommendedName>
        <fullName evidence="7">Cation/H+ exchanger transmembrane domain-containing protein</fullName>
    </recommendedName>
</protein>
<dbReference type="OMA" id="MMIARSP"/>
<feature type="transmembrane region" description="Helical" evidence="5">
    <location>
        <begin position="606"/>
        <end position="629"/>
    </location>
</feature>
<dbReference type="GO" id="GO:0015297">
    <property type="term" value="F:antiporter activity"/>
    <property type="evidence" value="ECO:0007669"/>
    <property type="project" value="InterPro"/>
</dbReference>
<keyword evidence="9" id="KW-1185">Reference proteome</keyword>
<gene>
    <name evidence="8" type="ORF">SDRG_09170</name>
</gene>
<evidence type="ECO:0000313" key="9">
    <source>
        <dbReference type="Proteomes" id="UP000030762"/>
    </source>
</evidence>
<dbReference type="AlphaFoldDB" id="T0QEL1"/>
<dbReference type="GeneID" id="19949897"/>
<reference evidence="8 9" key="1">
    <citation type="submission" date="2012-04" db="EMBL/GenBank/DDBJ databases">
        <title>The Genome Sequence of Saprolegnia declina VS20.</title>
        <authorList>
            <consortium name="The Broad Institute Genome Sequencing Platform"/>
            <person name="Russ C."/>
            <person name="Nusbaum C."/>
            <person name="Tyler B."/>
            <person name="van West P."/>
            <person name="Dieguez-Uribeondo J."/>
            <person name="de Bruijn I."/>
            <person name="Tripathy S."/>
            <person name="Jiang R."/>
            <person name="Young S.K."/>
            <person name="Zeng Q."/>
            <person name="Gargeya S."/>
            <person name="Fitzgerald M."/>
            <person name="Haas B."/>
            <person name="Abouelleil A."/>
            <person name="Alvarado L."/>
            <person name="Arachchi H.M."/>
            <person name="Berlin A."/>
            <person name="Chapman S.B."/>
            <person name="Goldberg J."/>
            <person name="Griggs A."/>
            <person name="Gujja S."/>
            <person name="Hansen M."/>
            <person name="Howarth C."/>
            <person name="Imamovic A."/>
            <person name="Larimer J."/>
            <person name="McCowen C."/>
            <person name="Montmayeur A."/>
            <person name="Murphy C."/>
            <person name="Neiman D."/>
            <person name="Pearson M."/>
            <person name="Priest M."/>
            <person name="Roberts A."/>
            <person name="Saif S."/>
            <person name="Shea T."/>
            <person name="Sisk P."/>
            <person name="Sykes S."/>
            <person name="Wortman J."/>
            <person name="Nusbaum C."/>
            <person name="Birren B."/>
        </authorList>
    </citation>
    <scope>NUCLEOTIDE SEQUENCE [LARGE SCALE GENOMIC DNA]</scope>
    <source>
        <strain evidence="8 9">VS20</strain>
    </source>
</reference>
<dbReference type="EMBL" id="JH767160">
    <property type="protein sequence ID" value="EQC33186.1"/>
    <property type="molecule type" value="Genomic_DNA"/>
</dbReference>
<feature type="transmembrane region" description="Helical" evidence="5">
    <location>
        <begin position="641"/>
        <end position="663"/>
    </location>
</feature>
<dbReference type="Gene3D" id="1.20.1530.20">
    <property type="match status" value="1"/>
</dbReference>
<evidence type="ECO:0000313" key="8">
    <source>
        <dbReference type="EMBL" id="EQC33186.1"/>
    </source>
</evidence>
<evidence type="ECO:0000256" key="1">
    <source>
        <dbReference type="ARBA" id="ARBA00004141"/>
    </source>
</evidence>
<keyword evidence="6" id="KW-0732">Signal</keyword>
<dbReference type="InParanoid" id="T0QEL1"/>
<feature type="domain" description="Cation/H+ exchanger transmembrane" evidence="7">
    <location>
        <begin position="530"/>
        <end position="923"/>
    </location>
</feature>
<evidence type="ECO:0000256" key="5">
    <source>
        <dbReference type="SAM" id="Phobius"/>
    </source>
</evidence>
<evidence type="ECO:0000256" key="3">
    <source>
        <dbReference type="ARBA" id="ARBA00022989"/>
    </source>
</evidence>
<evidence type="ECO:0000256" key="6">
    <source>
        <dbReference type="SAM" id="SignalP"/>
    </source>
</evidence>
<feature type="transmembrane region" description="Helical" evidence="5">
    <location>
        <begin position="715"/>
        <end position="738"/>
    </location>
</feature>
<evidence type="ECO:0000259" key="7">
    <source>
        <dbReference type="Pfam" id="PF00999"/>
    </source>
</evidence>
<accession>T0QEL1</accession>
<dbReference type="Proteomes" id="UP000030762">
    <property type="component" value="Unassembled WGS sequence"/>
</dbReference>
<dbReference type="VEuPathDB" id="FungiDB:SDRG_09170"/>
<dbReference type="GO" id="GO:0016020">
    <property type="term" value="C:membrane"/>
    <property type="evidence" value="ECO:0007669"/>
    <property type="project" value="UniProtKB-SubCell"/>
</dbReference>
<dbReference type="GO" id="GO:1902600">
    <property type="term" value="P:proton transmembrane transport"/>
    <property type="evidence" value="ECO:0007669"/>
    <property type="project" value="InterPro"/>
</dbReference>
<keyword evidence="2 5" id="KW-0812">Transmembrane</keyword>
<dbReference type="InterPro" id="IPR038770">
    <property type="entry name" value="Na+/solute_symporter_sf"/>
</dbReference>
<keyword evidence="3 5" id="KW-1133">Transmembrane helix</keyword>
<dbReference type="PANTHER" id="PTHR43021">
    <property type="entry name" value="NA(+)/H(+) ANTIPORTER-RELATED"/>
    <property type="match status" value="1"/>
</dbReference>
<dbReference type="STRING" id="1156394.T0QEL1"/>
<name>T0QEL1_SAPDV</name>
<comment type="subcellular location">
    <subcellularLocation>
        <location evidence="1">Membrane</location>
        <topology evidence="1">Multi-pass membrane protein</topology>
    </subcellularLocation>
</comment>
<feature type="signal peptide" evidence="6">
    <location>
        <begin position="1"/>
        <end position="35"/>
    </location>
</feature>
<feature type="transmembrane region" description="Helical" evidence="5">
    <location>
        <begin position="834"/>
        <end position="859"/>
    </location>
</feature>